<dbReference type="Pfam" id="PF21294">
    <property type="entry name" value="Polysacc_lyase_14"/>
    <property type="match status" value="1"/>
</dbReference>
<feature type="domain" description="Polysaccharide lyase 14" evidence="3">
    <location>
        <begin position="135"/>
        <end position="334"/>
    </location>
</feature>
<dbReference type="InterPro" id="IPR012334">
    <property type="entry name" value="Pectin_lyas_fold"/>
</dbReference>
<dbReference type="Gene3D" id="2.60.120.200">
    <property type="match status" value="1"/>
</dbReference>
<gene>
    <name evidence="4" type="ORF">CHLNCDRAFT_137009</name>
</gene>
<dbReference type="eggNOG" id="ENOG502S7HS">
    <property type="taxonomic scope" value="Eukaryota"/>
</dbReference>
<dbReference type="EMBL" id="GL433852">
    <property type="protein sequence ID" value="EFN53190.1"/>
    <property type="molecule type" value="Genomic_DNA"/>
</dbReference>
<feature type="compositionally biased region" description="Basic and acidic residues" evidence="1">
    <location>
        <begin position="52"/>
        <end position="67"/>
    </location>
</feature>
<dbReference type="PANTHER" id="PTHR40124">
    <property type="match status" value="1"/>
</dbReference>
<dbReference type="SUPFAM" id="SSF51126">
    <property type="entry name" value="Pectin lyase-like"/>
    <property type="match status" value="1"/>
</dbReference>
<dbReference type="Gene3D" id="2.160.20.10">
    <property type="entry name" value="Single-stranded right-handed beta-helix, Pectin lyase-like"/>
    <property type="match status" value="1"/>
</dbReference>
<feature type="domain" description="Right handed beta helix" evidence="2">
    <location>
        <begin position="467"/>
        <end position="608"/>
    </location>
</feature>
<feature type="region of interest" description="Disordered" evidence="1">
    <location>
        <begin position="1"/>
        <end position="95"/>
    </location>
</feature>
<dbReference type="InterPro" id="IPR039448">
    <property type="entry name" value="Beta_helix"/>
</dbReference>
<keyword evidence="5" id="KW-1185">Reference proteome</keyword>
<dbReference type="Pfam" id="PF13229">
    <property type="entry name" value="Beta_helix"/>
    <property type="match status" value="1"/>
</dbReference>
<evidence type="ECO:0000313" key="4">
    <source>
        <dbReference type="EMBL" id="EFN53190.1"/>
    </source>
</evidence>
<reference evidence="4 5" key="1">
    <citation type="journal article" date="2010" name="Plant Cell">
        <title>The Chlorella variabilis NC64A genome reveals adaptation to photosymbiosis, coevolution with viruses, and cryptic sex.</title>
        <authorList>
            <person name="Blanc G."/>
            <person name="Duncan G."/>
            <person name="Agarkova I."/>
            <person name="Borodovsky M."/>
            <person name="Gurnon J."/>
            <person name="Kuo A."/>
            <person name="Lindquist E."/>
            <person name="Lucas S."/>
            <person name="Pangilinan J."/>
            <person name="Polle J."/>
            <person name="Salamov A."/>
            <person name="Terry A."/>
            <person name="Yamada T."/>
            <person name="Dunigan D.D."/>
            <person name="Grigoriev I.V."/>
            <person name="Claverie J.M."/>
            <person name="Van Etten J.L."/>
        </authorList>
    </citation>
    <scope>NUCLEOTIDE SEQUENCE [LARGE SCALE GENOMIC DNA]</scope>
    <source>
        <strain evidence="4 5">NC64A</strain>
    </source>
</reference>
<dbReference type="STRING" id="554065.E1ZLT1"/>
<dbReference type="InParanoid" id="E1ZLT1"/>
<dbReference type="Proteomes" id="UP000008141">
    <property type="component" value="Unassembled WGS sequence"/>
</dbReference>
<sequence>MDREARMQLSSGGSAGHHLHPPPGDPPLQQCVQPLQPPPQQQQQQCPALSPEQERKRLQRQQEREAAKAAAKAARQQAKGGGPKPPRGPCGRPCAPPAGGATYALPLASAVQKNQPPWYARHSSDLSLVHLAAPDVLHVRYPAGSSVPSSPLRGGVLLRGEPRCLPARDALLRFSFATAPNFDWTRGGKLGGGLQVGRGAAAGYRHSDTAASARLVWGPDGYLMLYVYQMEGTQQDPAYTEVARLGQGCGDHMFPGTFQVQKGVWNEVVLRVRLNTPGRADGVAGLGVNGQYREYDKMVWRLDGATALTTVLLVTFFGGSWSTPVDTAIDFANFNLTRRAVAAQAAAGGGSRPGEQQDAGAAFSRRSTLLGSLQAAATLLALPATATEAGEAATVTVGKGMDYATIGQALEHTPSGGTVEVYGGRYVERLTITQPVSIVAAPGAVVEVAWQTAEPYQATVECSGVRGPVLLRGLRIRHSSPSIANNYAVRLEGCSAVVLDCDISSSSGDGIGIEGGSPRVARCSVHHCARHGVAVFGDLLGEGCQASLEQCTLLDNRLSGLLVRDGATPAVSRCVMSGNGEWGLLLLDAGGSFTANEIAANSKGSVAYTLLYEEVDTARMVLENKLDRRVISLSKI</sequence>
<proteinExistence type="predicted"/>
<organism evidence="5">
    <name type="scientific">Chlorella variabilis</name>
    <name type="common">Green alga</name>
    <dbReference type="NCBI Taxonomy" id="554065"/>
    <lineage>
        <taxon>Eukaryota</taxon>
        <taxon>Viridiplantae</taxon>
        <taxon>Chlorophyta</taxon>
        <taxon>core chlorophytes</taxon>
        <taxon>Trebouxiophyceae</taxon>
        <taxon>Chlorellales</taxon>
        <taxon>Chlorellaceae</taxon>
        <taxon>Chlorella clade</taxon>
        <taxon>Chlorella</taxon>
    </lineage>
</organism>
<dbReference type="AlphaFoldDB" id="E1ZLT1"/>
<dbReference type="OrthoDB" id="427974at2759"/>
<dbReference type="RefSeq" id="XP_005845292.1">
    <property type="nucleotide sequence ID" value="XM_005845230.1"/>
</dbReference>
<protein>
    <submittedName>
        <fullName evidence="4">Uncharacterized protein</fullName>
    </submittedName>
</protein>
<feature type="compositionally biased region" description="Low complexity" evidence="1">
    <location>
        <begin position="68"/>
        <end position="78"/>
    </location>
</feature>
<name>E1ZLT1_CHLVA</name>
<dbReference type="GeneID" id="17352738"/>
<dbReference type="KEGG" id="cvr:CHLNCDRAFT_137009"/>
<evidence type="ECO:0000256" key="1">
    <source>
        <dbReference type="SAM" id="MobiDB-lite"/>
    </source>
</evidence>
<evidence type="ECO:0000313" key="5">
    <source>
        <dbReference type="Proteomes" id="UP000008141"/>
    </source>
</evidence>
<dbReference type="InterPro" id="IPR048958">
    <property type="entry name" value="Polysacc_lyase_14"/>
</dbReference>
<dbReference type="PANTHER" id="PTHR40124:SF1">
    <property type="entry name" value="DISAGGREGATASE RELATED REPEAT PROTEIN"/>
    <property type="match status" value="1"/>
</dbReference>
<evidence type="ECO:0000259" key="3">
    <source>
        <dbReference type="Pfam" id="PF21294"/>
    </source>
</evidence>
<accession>E1ZLT1</accession>
<dbReference type="InterPro" id="IPR011050">
    <property type="entry name" value="Pectin_lyase_fold/virulence"/>
</dbReference>
<evidence type="ECO:0000259" key="2">
    <source>
        <dbReference type="Pfam" id="PF13229"/>
    </source>
</evidence>